<keyword evidence="2" id="KW-1185">Reference proteome</keyword>
<organism evidence="1 2">
    <name type="scientific">Lentinula boryana</name>
    <dbReference type="NCBI Taxonomy" id="40481"/>
    <lineage>
        <taxon>Eukaryota</taxon>
        <taxon>Fungi</taxon>
        <taxon>Dikarya</taxon>
        <taxon>Basidiomycota</taxon>
        <taxon>Agaricomycotina</taxon>
        <taxon>Agaricomycetes</taxon>
        <taxon>Agaricomycetidae</taxon>
        <taxon>Agaricales</taxon>
        <taxon>Marasmiineae</taxon>
        <taxon>Omphalotaceae</taxon>
        <taxon>Lentinula</taxon>
    </lineage>
</organism>
<dbReference type="EMBL" id="MU791702">
    <property type="protein sequence ID" value="KAJ3990655.1"/>
    <property type="molecule type" value="Genomic_DNA"/>
</dbReference>
<protein>
    <submittedName>
        <fullName evidence="1">Uncharacterized protein</fullName>
    </submittedName>
</protein>
<accession>A0ABQ8PW38</accession>
<sequence>MIAKESKPVQIDTNDDQPWDATVEIGFQIGDGTPYYASRDGQSVVTVDPGPKGSGLDIGTVNLDKKGTNEFWIEIAGMQYASKLCFIEAVTQKLTMHNFMQTSLQQKNGRFMSQQIHEVKLFAF</sequence>
<reference evidence="1" key="1">
    <citation type="submission" date="2022-08" db="EMBL/GenBank/DDBJ databases">
        <authorList>
            <consortium name="DOE Joint Genome Institute"/>
            <person name="Min B."/>
            <person name="Riley R."/>
            <person name="Sierra-Patev S."/>
            <person name="Naranjo-Ortiz M."/>
            <person name="Looney B."/>
            <person name="Konkel Z."/>
            <person name="Slot J.C."/>
            <person name="Sakamoto Y."/>
            <person name="Steenwyk J.L."/>
            <person name="Rokas A."/>
            <person name="Carro J."/>
            <person name="Camarero S."/>
            <person name="Ferreira P."/>
            <person name="Molpeceres G."/>
            <person name="Ruiz-Duenas F.J."/>
            <person name="Serrano A."/>
            <person name="Henrissat B."/>
            <person name="Drula E."/>
            <person name="Hughes K.W."/>
            <person name="Mata J.L."/>
            <person name="Ishikawa N.K."/>
            <person name="Vargas-Isla R."/>
            <person name="Ushijima S."/>
            <person name="Smith C.A."/>
            <person name="Ahrendt S."/>
            <person name="Andreopoulos W."/>
            <person name="He G."/>
            <person name="Labutti K."/>
            <person name="Lipzen A."/>
            <person name="Ng V."/>
            <person name="Sandor L."/>
            <person name="Barry K."/>
            <person name="Martinez A.T."/>
            <person name="Xiao Y."/>
            <person name="Gibbons J.G."/>
            <person name="Terashima K."/>
            <person name="Hibbett D.S."/>
            <person name="Grigoriev I.V."/>
        </authorList>
    </citation>
    <scope>NUCLEOTIDE SEQUENCE</scope>
    <source>
        <strain evidence="1">TFB10827</strain>
    </source>
</reference>
<name>A0ABQ8PW38_9AGAR</name>
<proteinExistence type="predicted"/>
<dbReference type="Proteomes" id="UP001163828">
    <property type="component" value="Unassembled WGS sequence"/>
</dbReference>
<evidence type="ECO:0000313" key="2">
    <source>
        <dbReference type="Proteomes" id="UP001163828"/>
    </source>
</evidence>
<gene>
    <name evidence="1" type="ORF">F5050DRAFT_1898826</name>
</gene>
<evidence type="ECO:0000313" key="1">
    <source>
        <dbReference type="EMBL" id="KAJ3990655.1"/>
    </source>
</evidence>
<comment type="caution">
    <text evidence="1">The sequence shown here is derived from an EMBL/GenBank/DDBJ whole genome shotgun (WGS) entry which is preliminary data.</text>
</comment>